<dbReference type="PANTHER" id="PTHR42731">
    <property type="entry name" value="SLL1084 PROTEIN"/>
    <property type="match status" value="1"/>
</dbReference>
<keyword evidence="3" id="KW-0408">Iron</keyword>
<dbReference type="CDD" id="cd01335">
    <property type="entry name" value="Radical_SAM"/>
    <property type="match status" value="1"/>
</dbReference>
<dbReference type="Gene3D" id="3.40.50.280">
    <property type="entry name" value="Cobalamin-binding domain"/>
    <property type="match status" value="1"/>
</dbReference>
<evidence type="ECO:0000256" key="2">
    <source>
        <dbReference type="ARBA" id="ARBA00022723"/>
    </source>
</evidence>
<feature type="domain" description="Radical SAM core" evidence="5">
    <location>
        <begin position="218"/>
        <end position="446"/>
    </location>
</feature>
<dbReference type="InterPro" id="IPR006638">
    <property type="entry name" value="Elp3/MiaA/NifB-like_rSAM"/>
</dbReference>
<dbReference type="Proteomes" id="UP000058636">
    <property type="component" value="Unassembled WGS sequence"/>
</dbReference>
<evidence type="ECO:0000313" key="7">
    <source>
        <dbReference type="Proteomes" id="UP000058636"/>
    </source>
</evidence>
<evidence type="ECO:0000256" key="3">
    <source>
        <dbReference type="ARBA" id="ARBA00023004"/>
    </source>
</evidence>
<organism evidence="6 7">
    <name type="scientific">Thermotoga petrophila</name>
    <dbReference type="NCBI Taxonomy" id="93929"/>
    <lineage>
        <taxon>Bacteria</taxon>
        <taxon>Thermotogati</taxon>
        <taxon>Thermotogota</taxon>
        <taxon>Thermotogae</taxon>
        <taxon>Thermotogales</taxon>
        <taxon>Thermotogaceae</taxon>
        <taxon>Thermotoga</taxon>
    </lineage>
</organism>
<dbReference type="RefSeq" id="WP_004081533.1">
    <property type="nucleotide sequence ID" value="NZ_DAITJQ010000001.1"/>
</dbReference>
<keyword evidence="4" id="KW-0411">Iron-sulfur</keyword>
<name>A0A124FFY9_9THEM</name>
<evidence type="ECO:0000256" key="1">
    <source>
        <dbReference type="ARBA" id="ARBA00022691"/>
    </source>
</evidence>
<evidence type="ECO:0000259" key="5">
    <source>
        <dbReference type="PROSITE" id="PS51918"/>
    </source>
</evidence>
<dbReference type="PANTHER" id="PTHR42731:SF1">
    <property type="entry name" value="RADICAL SAM DOMAIN PROTEIN"/>
    <property type="match status" value="1"/>
</dbReference>
<proteinExistence type="predicted"/>
<comment type="caution">
    <text evidence="6">The sequence shown here is derived from an EMBL/GenBank/DDBJ whole genome shotgun (WGS) entry which is preliminary data.</text>
</comment>
<protein>
    <submittedName>
        <fullName evidence="6">Radical SAM domain protein</fullName>
    </submittedName>
</protein>
<dbReference type="Pfam" id="PF19864">
    <property type="entry name" value="Radical_SAM_N2"/>
    <property type="match status" value="1"/>
</dbReference>
<evidence type="ECO:0000313" key="6">
    <source>
        <dbReference type="EMBL" id="KUK22986.1"/>
    </source>
</evidence>
<dbReference type="InterPro" id="IPR058240">
    <property type="entry name" value="rSAM_sf"/>
</dbReference>
<dbReference type="GO" id="GO:0051536">
    <property type="term" value="F:iron-sulfur cluster binding"/>
    <property type="evidence" value="ECO:0007669"/>
    <property type="project" value="UniProtKB-KW"/>
</dbReference>
<gene>
    <name evidence="6" type="ORF">XD57_0919</name>
</gene>
<dbReference type="GO" id="GO:0046872">
    <property type="term" value="F:metal ion binding"/>
    <property type="evidence" value="ECO:0007669"/>
    <property type="project" value="UniProtKB-KW"/>
</dbReference>
<dbReference type="Gene3D" id="3.20.20.70">
    <property type="entry name" value="Aldolase class I"/>
    <property type="match status" value="1"/>
</dbReference>
<dbReference type="Pfam" id="PF04055">
    <property type="entry name" value="Radical_SAM"/>
    <property type="match status" value="1"/>
</dbReference>
<dbReference type="InterPro" id="IPR013785">
    <property type="entry name" value="Aldolase_TIM"/>
</dbReference>
<sequence>MRTSLLYKIKEEERILPSKNLKGNEIIFILAFPDIYKYGLPNLGIQTLYKELYLRDDVAVDRYYTDEDQPFSFEYGFKLKDSDFIGISFQYEGIVLNAFKILKAGSIPLINLLREENDPIIIGGGPVANYNPLPLSLVCDVIVLGEAEEAIHKIIDSYKVYRNVKRKRMKFLQAVSQIEGIYVPCIHGFFQTGMVKQTSPVDINEHPAHSIFVTKNTVYEERVFSIEVRRGCTQRCRFCYMGHRLKPPRTLRWETFKKIVDLAIDQCNVEIIKLFYEGLETRIVEHYLEYIIKKGGRVRIGSQRLEKLSKRIIEIAAISGQRKITVAPETSGRLRKVIGKHEIKDEEILEVVRISSLYGIPDFGLYFILAIPGETFEDLDKIADLIMKVRHQMNKLKNTDGRLEIGINPLYPKPFTPFQYVKLPSLKNIEDRFLYIVEKVKKEGFPVVISNDVVDEKVEKRQKDENENESLVKFETTVFHPISLLQPMISRGGLEIAFLLHYLHSKRFNTVSDLENLLNEFGINAAWYFEEYIDKYCPWKIQKTLISEDYLLKEYFKALNFISTDEECKLNCSQCFNRCIDISTTNYQGGMSNA</sequence>
<dbReference type="EMBL" id="LGFG01000067">
    <property type="protein sequence ID" value="KUK22986.1"/>
    <property type="molecule type" value="Genomic_DNA"/>
</dbReference>
<dbReference type="SFLD" id="SFLDS00029">
    <property type="entry name" value="Radical_SAM"/>
    <property type="match status" value="1"/>
</dbReference>
<keyword evidence="1" id="KW-0949">S-adenosyl-L-methionine</keyword>
<evidence type="ECO:0000256" key="4">
    <source>
        <dbReference type="ARBA" id="ARBA00023014"/>
    </source>
</evidence>
<dbReference type="SMART" id="SM00729">
    <property type="entry name" value="Elp3"/>
    <property type="match status" value="1"/>
</dbReference>
<dbReference type="SFLD" id="SFLDG01082">
    <property type="entry name" value="B12-binding_domain_containing"/>
    <property type="match status" value="1"/>
</dbReference>
<dbReference type="InterPro" id="IPR007197">
    <property type="entry name" value="rSAM"/>
</dbReference>
<dbReference type="GO" id="GO:0003824">
    <property type="term" value="F:catalytic activity"/>
    <property type="evidence" value="ECO:0007669"/>
    <property type="project" value="InterPro"/>
</dbReference>
<dbReference type="SUPFAM" id="SSF102114">
    <property type="entry name" value="Radical SAM enzymes"/>
    <property type="match status" value="1"/>
</dbReference>
<keyword evidence="2" id="KW-0479">Metal-binding</keyword>
<reference evidence="6 7" key="1">
    <citation type="journal article" date="2015" name="MBio">
        <title>Genome-Resolved Metagenomic Analysis Reveals Roles for Candidate Phyla and Other Microbial Community Members in Biogeochemical Transformations in Oil Reservoirs.</title>
        <authorList>
            <person name="Hu P."/>
            <person name="Tom L."/>
            <person name="Singh A."/>
            <person name="Thomas B.C."/>
            <person name="Baker B.J."/>
            <person name="Piceno Y.M."/>
            <person name="Andersen G.L."/>
            <person name="Banfield J.F."/>
        </authorList>
    </citation>
    <scope>NUCLEOTIDE SEQUENCE [LARGE SCALE GENOMIC DNA]</scope>
    <source>
        <strain evidence="6">46_26</strain>
    </source>
</reference>
<dbReference type="InterPro" id="IPR045784">
    <property type="entry name" value="Radical_SAM_N2"/>
</dbReference>
<dbReference type="PATRIC" id="fig|93930.3.peg.1773"/>
<dbReference type="PROSITE" id="PS51918">
    <property type="entry name" value="RADICAL_SAM"/>
    <property type="match status" value="1"/>
</dbReference>
<dbReference type="AlphaFoldDB" id="A0A124FFY9"/>
<accession>A0A124FFY9</accession>